<dbReference type="AlphaFoldDB" id="A0A366JMB5"/>
<sequence length="51" mass="5623">MILVNEEFKKYAEQKGVTVKLTEPAVSTGSVKVGASIDQNELKIDKDLPFL</sequence>
<evidence type="ECO:0000313" key="1">
    <source>
        <dbReference type="EMBL" id="RBP88257.1"/>
    </source>
</evidence>
<name>A0A366JMB5_CYTFI</name>
<proteinExistence type="predicted"/>
<organism evidence="1 2">
    <name type="scientific">Cytobacillus firmus</name>
    <name type="common">Bacillus firmus</name>
    <dbReference type="NCBI Taxonomy" id="1399"/>
    <lineage>
        <taxon>Bacteria</taxon>
        <taxon>Bacillati</taxon>
        <taxon>Bacillota</taxon>
        <taxon>Bacilli</taxon>
        <taxon>Bacillales</taxon>
        <taxon>Bacillaceae</taxon>
        <taxon>Cytobacillus</taxon>
    </lineage>
</organism>
<gene>
    <name evidence="1" type="ORF">DFO70_11526</name>
</gene>
<reference evidence="1 2" key="1">
    <citation type="submission" date="2018-06" db="EMBL/GenBank/DDBJ databases">
        <title>Freshwater and sediment microbial communities from various areas in North America, analyzing microbe dynamics in response to fracking.</title>
        <authorList>
            <person name="Lamendella R."/>
        </authorList>
    </citation>
    <scope>NUCLEOTIDE SEQUENCE [LARGE SCALE GENOMIC DNA]</scope>
    <source>
        <strain evidence="1 2">14_TX</strain>
    </source>
</reference>
<dbReference type="EMBL" id="QNSF01000015">
    <property type="protein sequence ID" value="RBP88257.1"/>
    <property type="molecule type" value="Genomic_DNA"/>
</dbReference>
<evidence type="ECO:0000313" key="2">
    <source>
        <dbReference type="Proteomes" id="UP000252731"/>
    </source>
</evidence>
<protein>
    <submittedName>
        <fullName evidence="1">Uncharacterized protein</fullName>
    </submittedName>
</protein>
<comment type="caution">
    <text evidence="1">The sequence shown here is derived from an EMBL/GenBank/DDBJ whole genome shotgun (WGS) entry which is preliminary data.</text>
</comment>
<accession>A0A366JMB5</accession>
<dbReference type="Proteomes" id="UP000252731">
    <property type="component" value="Unassembled WGS sequence"/>
</dbReference>
<keyword evidence="2" id="KW-1185">Reference proteome</keyword>